<feature type="domain" description="Nudix hydrolase" evidence="2">
    <location>
        <begin position="46"/>
        <end position="187"/>
    </location>
</feature>
<evidence type="ECO:0000313" key="4">
    <source>
        <dbReference type="Proteomes" id="UP000501747"/>
    </source>
</evidence>
<evidence type="ECO:0000259" key="2">
    <source>
        <dbReference type="PROSITE" id="PS51462"/>
    </source>
</evidence>
<dbReference type="SUPFAM" id="SSF55811">
    <property type="entry name" value="Nudix"/>
    <property type="match status" value="1"/>
</dbReference>
<dbReference type="PANTHER" id="PTHR43736:SF1">
    <property type="entry name" value="DIHYDRONEOPTERIN TRIPHOSPHATE DIPHOSPHATASE"/>
    <property type="match status" value="1"/>
</dbReference>
<dbReference type="EMBL" id="CP049887">
    <property type="protein sequence ID" value="QIL48286.1"/>
    <property type="molecule type" value="Genomic_DNA"/>
</dbReference>
<evidence type="ECO:0000256" key="1">
    <source>
        <dbReference type="ARBA" id="ARBA00005582"/>
    </source>
</evidence>
<dbReference type="Gene3D" id="3.90.79.10">
    <property type="entry name" value="Nucleoside Triphosphate Pyrophosphohydrolase"/>
    <property type="match status" value="1"/>
</dbReference>
<sequence>MTKVRKELIKELEMYRAYNEQEEADRQVILDSLLSEELIFERAESTKHITVSAWVVNPEKTKALMAYHNIYDSWAWLGGHADGDENLLRVALKEVSEESGLKRTHPVSESIFSLEVLTVDGHIKKGSYISSHLHLNITYLIEADEQEELSTKEDENSAVDWFTLDEAVEASSEIWFRENIYRKLNEKLRELK</sequence>
<comment type="similarity">
    <text evidence="1">Belongs to the Nudix hydrolase family.</text>
</comment>
<organism evidence="3 4">
    <name type="scientific">Vagococcus hydrophili</name>
    <dbReference type="NCBI Taxonomy" id="2714947"/>
    <lineage>
        <taxon>Bacteria</taxon>
        <taxon>Bacillati</taxon>
        <taxon>Bacillota</taxon>
        <taxon>Bacilli</taxon>
        <taxon>Lactobacillales</taxon>
        <taxon>Enterococcaceae</taxon>
        <taxon>Vagococcus</taxon>
    </lineage>
</organism>
<dbReference type="AlphaFoldDB" id="A0A6G8ATG7"/>
<name>A0A6G8ATG7_9ENTE</name>
<accession>A0A6G8ATG7</accession>
<dbReference type="InterPro" id="IPR015797">
    <property type="entry name" value="NUDIX_hydrolase-like_dom_sf"/>
</dbReference>
<dbReference type="Pfam" id="PF00293">
    <property type="entry name" value="NUDIX"/>
    <property type="match status" value="1"/>
</dbReference>
<proteinExistence type="inferred from homology"/>
<dbReference type="GO" id="GO:0016787">
    <property type="term" value="F:hydrolase activity"/>
    <property type="evidence" value="ECO:0007669"/>
    <property type="project" value="UniProtKB-KW"/>
</dbReference>
<gene>
    <name evidence="3" type="ORF">G7082_07175</name>
</gene>
<evidence type="ECO:0000313" key="3">
    <source>
        <dbReference type="EMBL" id="QIL48286.1"/>
    </source>
</evidence>
<dbReference type="PROSITE" id="PS51462">
    <property type="entry name" value="NUDIX"/>
    <property type="match status" value="1"/>
</dbReference>
<protein>
    <submittedName>
        <fullName evidence="3">NUDIX hydrolase</fullName>
    </submittedName>
</protein>
<keyword evidence="3" id="KW-0378">Hydrolase</keyword>
<dbReference type="RefSeq" id="WP_166034434.1">
    <property type="nucleotide sequence ID" value="NZ_CP049887.1"/>
</dbReference>
<dbReference type="CDD" id="cd03674">
    <property type="entry name" value="NUDIX_Hydrolase"/>
    <property type="match status" value="1"/>
</dbReference>
<dbReference type="InterPro" id="IPR000086">
    <property type="entry name" value="NUDIX_hydrolase_dom"/>
</dbReference>
<dbReference type="PANTHER" id="PTHR43736">
    <property type="entry name" value="ADP-RIBOSE PYROPHOSPHATASE"/>
    <property type="match status" value="1"/>
</dbReference>
<reference evidence="3 4" key="1">
    <citation type="submission" date="2020-03" db="EMBL/GenBank/DDBJ databases">
        <title>Vagococcus sp. nov., isolated from beetles.</title>
        <authorList>
            <person name="Hyun D.-W."/>
            <person name="Bae J.-W."/>
        </authorList>
    </citation>
    <scope>NUCLEOTIDE SEQUENCE [LARGE SCALE GENOMIC DNA]</scope>
    <source>
        <strain evidence="3 4">HDW17B</strain>
    </source>
</reference>
<keyword evidence="4" id="KW-1185">Reference proteome</keyword>
<dbReference type="KEGG" id="vhy:G7082_07175"/>
<dbReference type="Proteomes" id="UP000501747">
    <property type="component" value="Chromosome"/>
</dbReference>